<dbReference type="HOGENOM" id="CLU_1240375_0_0_1"/>
<proteinExistence type="predicted"/>
<dbReference type="GeneID" id="18936644"/>
<accession>F4R9Y2</accession>
<name>F4R9Y2_MELLP</name>
<dbReference type="OrthoDB" id="2514051at2759"/>
<feature type="region of interest" description="Disordered" evidence="1">
    <location>
        <begin position="65"/>
        <end position="85"/>
    </location>
</feature>
<dbReference type="AlphaFoldDB" id="F4R9Y2"/>
<dbReference type="EMBL" id="GL883094">
    <property type="protein sequence ID" value="EGG10612.1"/>
    <property type="molecule type" value="Genomic_DNA"/>
</dbReference>
<dbReference type="VEuPathDB" id="FungiDB:MELLADRAFT_93642"/>
<feature type="compositionally biased region" description="Basic and acidic residues" evidence="1">
    <location>
        <begin position="75"/>
        <end position="85"/>
    </location>
</feature>
<dbReference type="InParanoid" id="F4R9Y2"/>
<keyword evidence="3" id="KW-1185">Reference proteome</keyword>
<evidence type="ECO:0000313" key="3">
    <source>
        <dbReference type="Proteomes" id="UP000001072"/>
    </source>
</evidence>
<reference evidence="3" key="1">
    <citation type="journal article" date="2011" name="Proc. Natl. Acad. Sci. U.S.A.">
        <title>Obligate biotrophy features unraveled by the genomic analysis of rust fungi.</title>
        <authorList>
            <person name="Duplessis S."/>
            <person name="Cuomo C.A."/>
            <person name="Lin Y.-C."/>
            <person name="Aerts A."/>
            <person name="Tisserant E."/>
            <person name="Veneault-Fourrey C."/>
            <person name="Joly D.L."/>
            <person name="Hacquard S."/>
            <person name="Amselem J."/>
            <person name="Cantarel B.L."/>
            <person name="Chiu R."/>
            <person name="Coutinho P.M."/>
            <person name="Feau N."/>
            <person name="Field M."/>
            <person name="Frey P."/>
            <person name="Gelhaye E."/>
            <person name="Goldberg J."/>
            <person name="Grabherr M.G."/>
            <person name="Kodira C.D."/>
            <person name="Kohler A."/>
            <person name="Kuees U."/>
            <person name="Lindquist E.A."/>
            <person name="Lucas S.M."/>
            <person name="Mago R."/>
            <person name="Mauceli E."/>
            <person name="Morin E."/>
            <person name="Murat C."/>
            <person name="Pangilinan J.L."/>
            <person name="Park R."/>
            <person name="Pearson M."/>
            <person name="Quesneville H."/>
            <person name="Rouhier N."/>
            <person name="Sakthikumar S."/>
            <person name="Salamov A.A."/>
            <person name="Schmutz J."/>
            <person name="Selles B."/>
            <person name="Shapiro H."/>
            <person name="Tanguay P."/>
            <person name="Tuskan G.A."/>
            <person name="Henrissat B."/>
            <person name="Van de Peer Y."/>
            <person name="Rouze P."/>
            <person name="Ellis J.G."/>
            <person name="Dodds P.N."/>
            <person name="Schein J.E."/>
            <person name="Zhong S."/>
            <person name="Hamelin R.C."/>
            <person name="Grigoriev I.V."/>
            <person name="Szabo L.J."/>
            <person name="Martin F."/>
        </authorList>
    </citation>
    <scope>NUCLEOTIDE SEQUENCE [LARGE SCALE GENOMIC DNA]</scope>
    <source>
        <strain evidence="3">98AG31 / pathotype 3-4-7</strain>
    </source>
</reference>
<dbReference type="KEGG" id="mlr:MELLADRAFT_93642"/>
<sequence>MDSADVTVVDTYFERFRFGKGFKYRCTLCKGRAMNAIKDHKELPSHKAMVASQEAIDSNNQQHLGSFLQNNNMDSSDKEASADEEQDKAIIIDDRSLSEDLGFTEALMQLLTGNYSDSESEISDSSDNIQPPVELANVDWEALLFNKLNEDQDQSSTGSNSDGMSSSDIDDVELEEDTTQKTPRIDTDWYPFTKEFESHSLAGCGIIISRIWPQPGIREPVRA</sequence>
<evidence type="ECO:0000313" key="2">
    <source>
        <dbReference type="EMBL" id="EGG10612.1"/>
    </source>
</evidence>
<dbReference type="RefSeq" id="XP_007406081.1">
    <property type="nucleotide sequence ID" value="XM_007406019.1"/>
</dbReference>
<evidence type="ECO:0000256" key="1">
    <source>
        <dbReference type="SAM" id="MobiDB-lite"/>
    </source>
</evidence>
<organism evidence="3">
    <name type="scientific">Melampsora larici-populina (strain 98AG31 / pathotype 3-4-7)</name>
    <name type="common">Poplar leaf rust fungus</name>
    <dbReference type="NCBI Taxonomy" id="747676"/>
    <lineage>
        <taxon>Eukaryota</taxon>
        <taxon>Fungi</taxon>
        <taxon>Dikarya</taxon>
        <taxon>Basidiomycota</taxon>
        <taxon>Pucciniomycotina</taxon>
        <taxon>Pucciniomycetes</taxon>
        <taxon>Pucciniales</taxon>
        <taxon>Melampsoraceae</taxon>
        <taxon>Melampsora</taxon>
    </lineage>
</organism>
<feature type="compositionally biased region" description="Polar residues" evidence="1">
    <location>
        <begin position="65"/>
        <end position="74"/>
    </location>
</feature>
<gene>
    <name evidence="2" type="ORF">MELLADRAFT_93642</name>
</gene>
<dbReference type="Proteomes" id="UP000001072">
    <property type="component" value="Unassembled WGS sequence"/>
</dbReference>
<protein>
    <submittedName>
        <fullName evidence="2">Uncharacterized protein</fullName>
    </submittedName>
</protein>